<dbReference type="RefSeq" id="WP_284369218.1">
    <property type="nucleotide sequence ID" value="NZ_BSNJ01000001.1"/>
</dbReference>
<reference evidence="2" key="1">
    <citation type="journal article" date="2014" name="Int. J. Syst. Evol. Microbiol.">
        <title>Complete genome of a new Firmicutes species belonging to the dominant human colonic microbiota ('Ruminococcus bicirculans') reveals two chromosomes and a selective capacity to utilize plant glucans.</title>
        <authorList>
            <consortium name="NISC Comparative Sequencing Program"/>
            <person name="Wegmann U."/>
            <person name="Louis P."/>
            <person name="Goesmann A."/>
            <person name="Henrissat B."/>
            <person name="Duncan S.H."/>
            <person name="Flint H.J."/>
        </authorList>
    </citation>
    <scope>NUCLEOTIDE SEQUENCE</scope>
    <source>
        <strain evidence="2">NBRC 108216</strain>
    </source>
</reference>
<proteinExistence type="predicted"/>
<evidence type="ECO:0000313" key="3">
    <source>
        <dbReference type="Proteomes" id="UP001161390"/>
    </source>
</evidence>
<dbReference type="Proteomes" id="UP001161390">
    <property type="component" value="Unassembled WGS sequence"/>
</dbReference>
<organism evidence="2 3">
    <name type="scientific">Algimonas porphyrae</name>
    <dbReference type="NCBI Taxonomy" id="1128113"/>
    <lineage>
        <taxon>Bacteria</taxon>
        <taxon>Pseudomonadati</taxon>
        <taxon>Pseudomonadota</taxon>
        <taxon>Alphaproteobacteria</taxon>
        <taxon>Maricaulales</taxon>
        <taxon>Robiginitomaculaceae</taxon>
        <taxon>Algimonas</taxon>
    </lineage>
</organism>
<sequence>MSWLGTLADFGPAPLAVDVYWESYPGKKAHIWKLWGQSGWMQVAEATLETPLSSHSQIIACYCDDRGRAIQTWLGDRVFDMRASVPTYMHQDPPDELSDLMDGLFWDFLGRCDMKNLRVLEQAERKLDEAIHAIEDEADLGLREVNAFIFNLRRERRAPKCSPERRAAIRKRIGDLEAMRPSLLKALGASVQSLRDNHDQFEADTYEGLSCHGRIDVLYTVRWTLRSRHMSKPINASLWSEDRWAENLNPFGAWRTQHKTYVPDRLLARGTKKAPPSRASAETEADTKDTKTQSSIQQTPAAPRMADTVAAVIARKVQPESQTSQSSRLPGWGHRERKRLVRQTMADRRKGYLSKLILSRIGYKNGQALKTALIALATDRQISTDDAIYLYKILSDVCE</sequence>
<comment type="caution">
    <text evidence="2">The sequence shown here is derived from an EMBL/GenBank/DDBJ whole genome shotgun (WGS) entry which is preliminary data.</text>
</comment>
<reference evidence="2" key="2">
    <citation type="submission" date="2023-01" db="EMBL/GenBank/DDBJ databases">
        <title>Draft genome sequence of Algimonas porphyrae strain NBRC 108216.</title>
        <authorList>
            <person name="Sun Q."/>
            <person name="Mori K."/>
        </authorList>
    </citation>
    <scope>NUCLEOTIDE SEQUENCE</scope>
    <source>
        <strain evidence="2">NBRC 108216</strain>
    </source>
</reference>
<accession>A0ABQ5UYF9</accession>
<evidence type="ECO:0000256" key="1">
    <source>
        <dbReference type="SAM" id="MobiDB-lite"/>
    </source>
</evidence>
<feature type="region of interest" description="Disordered" evidence="1">
    <location>
        <begin position="266"/>
        <end position="304"/>
    </location>
</feature>
<keyword evidence="3" id="KW-1185">Reference proteome</keyword>
<protein>
    <submittedName>
        <fullName evidence="2">Uncharacterized protein</fullName>
    </submittedName>
</protein>
<evidence type="ECO:0000313" key="2">
    <source>
        <dbReference type="EMBL" id="GLQ19469.1"/>
    </source>
</evidence>
<gene>
    <name evidence="2" type="ORF">GCM10007854_04240</name>
</gene>
<name>A0ABQ5UYF9_9PROT</name>
<dbReference type="EMBL" id="BSNJ01000001">
    <property type="protein sequence ID" value="GLQ19469.1"/>
    <property type="molecule type" value="Genomic_DNA"/>
</dbReference>